<sequence length="323" mass="36306">MKEVVWGIIGCGDVTEVKSGPAFRQVENSRLLAVMRRDAEKAEDYAVRHKVPLFFNDANAIINHKDINAIYIATPPSTHLEYALKVLKTNKNVYIEKPMTLNFNEAILLRDALRKSTAKLTIAHYRRQLPMFLEVKRVIDEKVIGDITSVNLKLFQSRKAALTTKSESNWRINPEISGGGYFNDLAPHQLDLLIYWFGAVERFSGSSTFKHSTENVASQTKGTINFKNGISCNASWDFIAPEGEELDECRISGTHGSVAFPLFGKDIILESKGRSEVLTFDHPKHIQQPLIQATVNYYLGKSVNPCPIEDGIMGMQIIDEFSQ</sequence>
<feature type="domain" description="Gfo/Idh/MocA-like oxidoreductase N-terminal" evidence="2">
    <location>
        <begin position="6"/>
        <end position="124"/>
    </location>
</feature>
<reference evidence="4" key="1">
    <citation type="submission" date="2020-08" db="EMBL/GenBank/DDBJ databases">
        <title>Winogradskyella ouciana sp. nov., isolated from the hadal seawater of the Mariana Trench.</title>
        <authorList>
            <person name="He X."/>
        </authorList>
    </citation>
    <scope>NUCLEOTIDE SEQUENCE [LARGE SCALE GENOMIC DNA]</scope>
    <source>
        <strain evidence="4">KCTC 52348</strain>
    </source>
</reference>
<feature type="domain" description="GFO/IDH/MocA-like oxidoreductase" evidence="3">
    <location>
        <begin position="132"/>
        <end position="258"/>
    </location>
</feature>
<dbReference type="RefSeq" id="WP_185787831.1">
    <property type="nucleotide sequence ID" value="NZ_JACLCP010000001.1"/>
</dbReference>
<comment type="caution">
    <text evidence="4">The sequence shown here is derived from an EMBL/GenBank/DDBJ whole genome shotgun (WGS) entry which is preliminary data.</text>
</comment>
<dbReference type="Proteomes" id="UP000533900">
    <property type="component" value="Unassembled WGS sequence"/>
</dbReference>
<dbReference type="Pfam" id="PF22725">
    <property type="entry name" value="GFO_IDH_MocA_C3"/>
    <property type="match status" value="1"/>
</dbReference>
<dbReference type="SUPFAM" id="SSF51735">
    <property type="entry name" value="NAD(P)-binding Rossmann-fold domains"/>
    <property type="match status" value="1"/>
</dbReference>
<evidence type="ECO:0000313" key="5">
    <source>
        <dbReference type="Proteomes" id="UP000533900"/>
    </source>
</evidence>
<dbReference type="Gene3D" id="3.40.50.720">
    <property type="entry name" value="NAD(P)-binding Rossmann-like Domain"/>
    <property type="match status" value="1"/>
</dbReference>
<evidence type="ECO:0000259" key="2">
    <source>
        <dbReference type="Pfam" id="PF01408"/>
    </source>
</evidence>
<accession>A0A842ILN3</accession>
<evidence type="ECO:0000259" key="3">
    <source>
        <dbReference type="Pfam" id="PF22725"/>
    </source>
</evidence>
<evidence type="ECO:0000313" key="4">
    <source>
        <dbReference type="EMBL" id="MBC2844142.1"/>
    </source>
</evidence>
<dbReference type="Gene3D" id="3.30.360.10">
    <property type="entry name" value="Dihydrodipicolinate Reductase, domain 2"/>
    <property type="match status" value="1"/>
</dbReference>
<dbReference type="PANTHER" id="PTHR43818:SF11">
    <property type="entry name" value="BCDNA.GH03377"/>
    <property type="match status" value="1"/>
</dbReference>
<dbReference type="InterPro" id="IPR055170">
    <property type="entry name" value="GFO_IDH_MocA-like_dom"/>
</dbReference>
<dbReference type="Pfam" id="PF01408">
    <property type="entry name" value="GFO_IDH_MocA"/>
    <property type="match status" value="1"/>
</dbReference>
<keyword evidence="1" id="KW-0560">Oxidoreductase</keyword>
<dbReference type="SUPFAM" id="SSF55347">
    <property type="entry name" value="Glyceraldehyde-3-phosphate dehydrogenase-like, C-terminal domain"/>
    <property type="match status" value="1"/>
</dbReference>
<organism evidence="4 5">
    <name type="scientific">Winogradskyella flava</name>
    <dbReference type="NCBI Taxonomy" id="1884876"/>
    <lineage>
        <taxon>Bacteria</taxon>
        <taxon>Pseudomonadati</taxon>
        <taxon>Bacteroidota</taxon>
        <taxon>Flavobacteriia</taxon>
        <taxon>Flavobacteriales</taxon>
        <taxon>Flavobacteriaceae</taxon>
        <taxon>Winogradskyella</taxon>
    </lineage>
</organism>
<dbReference type="GO" id="GO:0016491">
    <property type="term" value="F:oxidoreductase activity"/>
    <property type="evidence" value="ECO:0007669"/>
    <property type="project" value="UniProtKB-KW"/>
</dbReference>
<proteinExistence type="predicted"/>
<gene>
    <name evidence="4" type="ORF">H7F21_03485</name>
</gene>
<keyword evidence="5" id="KW-1185">Reference proteome</keyword>
<evidence type="ECO:0000256" key="1">
    <source>
        <dbReference type="ARBA" id="ARBA00023002"/>
    </source>
</evidence>
<dbReference type="InterPro" id="IPR050463">
    <property type="entry name" value="Gfo/Idh/MocA_oxidrdct_glycsds"/>
</dbReference>
<protein>
    <submittedName>
        <fullName evidence="4">Gfo/Idh/MocA family oxidoreductase</fullName>
    </submittedName>
</protein>
<dbReference type="EMBL" id="JACLCP010000001">
    <property type="protein sequence ID" value="MBC2844142.1"/>
    <property type="molecule type" value="Genomic_DNA"/>
</dbReference>
<dbReference type="AlphaFoldDB" id="A0A842ILN3"/>
<dbReference type="InterPro" id="IPR036291">
    <property type="entry name" value="NAD(P)-bd_dom_sf"/>
</dbReference>
<name>A0A842ILN3_9FLAO</name>
<dbReference type="InterPro" id="IPR000683">
    <property type="entry name" value="Gfo/Idh/MocA-like_OxRdtase_N"/>
</dbReference>
<dbReference type="GO" id="GO:0000166">
    <property type="term" value="F:nucleotide binding"/>
    <property type="evidence" value="ECO:0007669"/>
    <property type="project" value="InterPro"/>
</dbReference>
<dbReference type="PANTHER" id="PTHR43818">
    <property type="entry name" value="BCDNA.GH03377"/>
    <property type="match status" value="1"/>
</dbReference>